<organism evidence="2 3">
    <name type="scientific">Paramylibacter ulvae</name>
    <dbReference type="NCBI Taxonomy" id="1651968"/>
    <lineage>
        <taxon>Bacteria</taxon>
        <taxon>Pseudomonadati</taxon>
        <taxon>Pseudomonadota</taxon>
        <taxon>Alphaproteobacteria</taxon>
        <taxon>Rhodobacterales</taxon>
        <taxon>Paracoccaceae</taxon>
        <taxon>Paramylibacter</taxon>
    </lineage>
</organism>
<accession>A0ABQ3CZ02</accession>
<dbReference type="HAMAP" id="MF_02066">
    <property type="entry name" value="CpoB"/>
    <property type="match status" value="1"/>
</dbReference>
<dbReference type="EMBL" id="BMZF01000003">
    <property type="protein sequence ID" value="GHA50665.1"/>
    <property type="molecule type" value="Genomic_DNA"/>
</dbReference>
<sequence precursor="true">MKLAKSFILTASIAMFAFGASAQDNSQTLADIRSEMTFLYAEIQNLRNELSTTGNATAPANSGPALLRVDQVENDLRRITGQIEQLELRINQIVKDGTNRIGDLEFRLVELEGGDITALGKTPTLGGDVAAAPSPTNTTETGMELAVAEKSDYEMAVAAFQSGDATGAETQFATFLQNYPGSPLTAAAQYWQGEAQASLGNWNEASRNFLASLKQDGASEHAGKAMLGLGIGLARLGKTEQACQTLTSVATRYPNDTAVDQANAEAIELGCS</sequence>
<gene>
    <name evidence="1" type="primary">cpoB</name>
    <name evidence="2" type="ORF">GCM10008927_14810</name>
</gene>
<dbReference type="NCBIfam" id="TIGR02795">
    <property type="entry name" value="tol_pal_ybgF"/>
    <property type="match status" value="1"/>
</dbReference>
<dbReference type="InterPro" id="IPR014162">
    <property type="entry name" value="CpoB_C"/>
</dbReference>
<protein>
    <recommendedName>
        <fullName evidence="1">Cell division coordinator CpoB</fullName>
    </recommendedName>
</protein>
<comment type="subcellular location">
    <subcellularLocation>
        <location evidence="1">Periplasm</location>
    </subcellularLocation>
</comment>
<evidence type="ECO:0000256" key="1">
    <source>
        <dbReference type="HAMAP-Rule" id="MF_02066"/>
    </source>
</evidence>
<dbReference type="Pfam" id="PF13174">
    <property type="entry name" value="TPR_6"/>
    <property type="match status" value="1"/>
</dbReference>
<dbReference type="SUPFAM" id="SSF48452">
    <property type="entry name" value="TPR-like"/>
    <property type="match status" value="1"/>
</dbReference>
<comment type="function">
    <text evidence="1">Mediates coordination of peptidoglycan synthesis and outer membrane constriction during cell division.</text>
</comment>
<evidence type="ECO:0000313" key="2">
    <source>
        <dbReference type="EMBL" id="GHA50665.1"/>
    </source>
</evidence>
<dbReference type="Pfam" id="PF13432">
    <property type="entry name" value="TPR_16"/>
    <property type="match status" value="1"/>
</dbReference>
<name>A0ABQ3CZ02_9RHOB</name>
<feature type="signal peptide" evidence="1">
    <location>
        <begin position="1"/>
        <end position="22"/>
    </location>
</feature>
<reference evidence="3" key="1">
    <citation type="journal article" date="2019" name="Int. J. Syst. Evol. Microbiol.">
        <title>The Global Catalogue of Microorganisms (GCM) 10K type strain sequencing project: providing services to taxonomists for standard genome sequencing and annotation.</title>
        <authorList>
            <consortium name="The Broad Institute Genomics Platform"/>
            <consortium name="The Broad Institute Genome Sequencing Center for Infectious Disease"/>
            <person name="Wu L."/>
            <person name="Ma J."/>
        </authorList>
    </citation>
    <scope>NUCLEOTIDE SEQUENCE [LARGE SCALE GENOMIC DNA]</scope>
    <source>
        <strain evidence="3">KCTC 32465</strain>
    </source>
</reference>
<dbReference type="Gene3D" id="1.25.40.10">
    <property type="entry name" value="Tetratricopeptide repeat domain"/>
    <property type="match status" value="1"/>
</dbReference>
<comment type="similarity">
    <text evidence="1">Belongs to the CpoB family.</text>
</comment>
<keyword evidence="1" id="KW-0175">Coiled coil</keyword>
<keyword evidence="3" id="KW-1185">Reference proteome</keyword>
<comment type="caution">
    <text evidence="2">The sequence shown here is derived from an EMBL/GenBank/DDBJ whole genome shotgun (WGS) entry which is preliminary data.</text>
</comment>
<keyword evidence="1" id="KW-0132">Cell division</keyword>
<dbReference type="InterPro" id="IPR019734">
    <property type="entry name" value="TPR_rpt"/>
</dbReference>
<dbReference type="InterPro" id="IPR011990">
    <property type="entry name" value="TPR-like_helical_dom_sf"/>
</dbReference>
<dbReference type="InterPro" id="IPR034706">
    <property type="entry name" value="CpoB"/>
</dbReference>
<dbReference type="Proteomes" id="UP000634455">
    <property type="component" value="Unassembled WGS sequence"/>
</dbReference>
<proteinExistence type="inferred from homology"/>
<feature type="coiled-coil region" evidence="1">
    <location>
        <begin position="29"/>
        <end position="96"/>
    </location>
</feature>
<keyword evidence="1" id="KW-0131">Cell cycle</keyword>
<dbReference type="RefSeq" id="WP_189639951.1">
    <property type="nucleotide sequence ID" value="NZ_BMZF01000003.1"/>
</dbReference>
<feature type="chain" id="PRO_5044917958" description="Cell division coordinator CpoB" evidence="1">
    <location>
        <begin position="23"/>
        <end position="272"/>
    </location>
</feature>
<evidence type="ECO:0000313" key="3">
    <source>
        <dbReference type="Proteomes" id="UP000634455"/>
    </source>
</evidence>
<keyword evidence="1" id="KW-0574">Periplasm</keyword>
<keyword evidence="1" id="KW-0732">Signal</keyword>